<protein>
    <recommendedName>
        <fullName evidence="4">Ribosomal protein L9 domain-containing protein</fullName>
    </recommendedName>
</protein>
<dbReference type="AlphaFoldDB" id="A0A6A6JZ35"/>
<dbReference type="EMBL" id="ML986485">
    <property type="protein sequence ID" value="KAF2280309.1"/>
    <property type="molecule type" value="Genomic_DNA"/>
</dbReference>
<proteinExistence type="inferred from homology"/>
<dbReference type="RefSeq" id="XP_033657847.1">
    <property type="nucleotide sequence ID" value="XM_033800125.1"/>
</dbReference>
<dbReference type="GO" id="GO:0005840">
    <property type="term" value="C:ribosome"/>
    <property type="evidence" value="ECO:0007669"/>
    <property type="project" value="UniProtKB-KW"/>
</dbReference>
<dbReference type="InterPro" id="IPR020070">
    <property type="entry name" value="Ribosomal_bL9_N"/>
</dbReference>
<keyword evidence="2" id="KW-0689">Ribosomal protein</keyword>
<evidence type="ECO:0000256" key="3">
    <source>
        <dbReference type="ARBA" id="ARBA00023274"/>
    </source>
</evidence>
<sequence>MASLGRTAVLPHCTACTRQMTRLRWGEMPPLQPLQQIRCISKAAKEEERYIVVKLLKDKRRWGRAGSYIRLNPGRMRNRWFPQRIADYVPVTTLKELKAKGVTIGRDPEFGVEHALQEEPEIDPEFLQQKHHVRPVELDFLSPARSMELLTTFVPPTIEFARQRIEQDKVDTGRRYGTSDAADILTAAAMASKPKPLTNAIYGSVSTADVVAVVKSALAHNDEAARVVLSDSDVRFLDPSAEGDGSRVKQLGSFKVEIKVPGAEAPIVRTVRVRERKPDE</sequence>
<keyword evidence="6" id="KW-1185">Reference proteome</keyword>
<evidence type="ECO:0000259" key="4">
    <source>
        <dbReference type="Pfam" id="PF01281"/>
    </source>
</evidence>
<dbReference type="Pfam" id="PF01281">
    <property type="entry name" value="Ribosomal_L9_N"/>
    <property type="match status" value="1"/>
</dbReference>
<reference evidence="5" key="1">
    <citation type="journal article" date="2020" name="Stud. Mycol.">
        <title>101 Dothideomycetes genomes: a test case for predicting lifestyles and emergence of pathogens.</title>
        <authorList>
            <person name="Haridas S."/>
            <person name="Albert R."/>
            <person name="Binder M."/>
            <person name="Bloem J."/>
            <person name="Labutti K."/>
            <person name="Salamov A."/>
            <person name="Andreopoulos B."/>
            <person name="Baker S."/>
            <person name="Barry K."/>
            <person name="Bills G."/>
            <person name="Bluhm B."/>
            <person name="Cannon C."/>
            <person name="Castanera R."/>
            <person name="Culley D."/>
            <person name="Daum C."/>
            <person name="Ezra D."/>
            <person name="Gonzalez J."/>
            <person name="Henrissat B."/>
            <person name="Kuo A."/>
            <person name="Liang C."/>
            <person name="Lipzen A."/>
            <person name="Lutzoni F."/>
            <person name="Magnuson J."/>
            <person name="Mondo S."/>
            <person name="Nolan M."/>
            <person name="Ohm R."/>
            <person name="Pangilinan J."/>
            <person name="Park H.-J."/>
            <person name="Ramirez L."/>
            <person name="Alfaro M."/>
            <person name="Sun H."/>
            <person name="Tritt A."/>
            <person name="Yoshinaga Y."/>
            <person name="Zwiers L.-H."/>
            <person name="Turgeon B."/>
            <person name="Goodwin S."/>
            <person name="Spatafora J."/>
            <person name="Crous P."/>
            <person name="Grigoriev I."/>
        </authorList>
    </citation>
    <scope>NUCLEOTIDE SEQUENCE</scope>
    <source>
        <strain evidence="5">CBS 379.55</strain>
    </source>
</reference>
<dbReference type="Gene3D" id="3.40.5.10">
    <property type="entry name" value="Ribosomal protein L9, N-terminal domain"/>
    <property type="match status" value="1"/>
</dbReference>
<dbReference type="Proteomes" id="UP000800097">
    <property type="component" value="Unassembled WGS sequence"/>
</dbReference>
<dbReference type="GO" id="GO:1990904">
    <property type="term" value="C:ribonucleoprotein complex"/>
    <property type="evidence" value="ECO:0007669"/>
    <property type="project" value="UniProtKB-KW"/>
</dbReference>
<dbReference type="GO" id="GO:0003735">
    <property type="term" value="F:structural constituent of ribosome"/>
    <property type="evidence" value="ECO:0007669"/>
    <property type="project" value="InterPro"/>
</dbReference>
<dbReference type="OrthoDB" id="5555409at2759"/>
<gene>
    <name evidence="5" type="ORF">EI97DRAFT_447854</name>
</gene>
<evidence type="ECO:0000256" key="2">
    <source>
        <dbReference type="ARBA" id="ARBA00022980"/>
    </source>
</evidence>
<dbReference type="GO" id="GO:0006412">
    <property type="term" value="P:translation"/>
    <property type="evidence" value="ECO:0007669"/>
    <property type="project" value="InterPro"/>
</dbReference>
<evidence type="ECO:0000313" key="5">
    <source>
        <dbReference type="EMBL" id="KAF2280309.1"/>
    </source>
</evidence>
<dbReference type="GeneID" id="54553300"/>
<organism evidence="5 6">
    <name type="scientific">Westerdykella ornata</name>
    <dbReference type="NCBI Taxonomy" id="318751"/>
    <lineage>
        <taxon>Eukaryota</taxon>
        <taxon>Fungi</taxon>
        <taxon>Dikarya</taxon>
        <taxon>Ascomycota</taxon>
        <taxon>Pezizomycotina</taxon>
        <taxon>Dothideomycetes</taxon>
        <taxon>Pleosporomycetidae</taxon>
        <taxon>Pleosporales</taxon>
        <taxon>Sporormiaceae</taxon>
        <taxon>Westerdykella</taxon>
    </lineage>
</organism>
<dbReference type="InterPro" id="IPR000244">
    <property type="entry name" value="Ribosomal_bL9"/>
</dbReference>
<feature type="domain" description="Ribosomal protein L9" evidence="4">
    <location>
        <begin position="53"/>
        <end position="97"/>
    </location>
</feature>
<dbReference type="PANTHER" id="PTHR21368">
    <property type="entry name" value="50S RIBOSOMAL PROTEIN L9"/>
    <property type="match status" value="1"/>
</dbReference>
<accession>A0A6A6JZ35</accession>
<evidence type="ECO:0000256" key="1">
    <source>
        <dbReference type="ARBA" id="ARBA00010605"/>
    </source>
</evidence>
<comment type="similarity">
    <text evidence="1">Belongs to the bacterial ribosomal protein bL9 family.</text>
</comment>
<dbReference type="InterPro" id="IPR036935">
    <property type="entry name" value="Ribosomal_bL9_N_sf"/>
</dbReference>
<keyword evidence="3" id="KW-0687">Ribonucleoprotein</keyword>
<evidence type="ECO:0000313" key="6">
    <source>
        <dbReference type="Proteomes" id="UP000800097"/>
    </source>
</evidence>
<name>A0A6A6JZ35_WESOR</name>